<dbReference type="EMBL" id="QLTA01000013">
    <property type="protein sequence ID" value="RAR83930.1"/>
    <property type="molecule type" value="Genomic_DNA"/>
</dbReference>
<dbReference type="InterPro" id="IPR029063">
    <property type="entry name" value="SAM-dependent_MTases_sf"/>
</dbReference>
<dbReference type="AlphaFoldDB" id="A0A328ZCJ1"/>
<protein>
    <submittedName>
        <fullName evidence="3">Methyltransferase family protein</fullName>
    </submittedName>
</protein>
<evidence type="ECO:0000259" key="2">
    <source>
        <dbReference type="Pfam" id="PF08241"/>
    </source>
</evidence>
<keyword evidence="4" id="KW-1185">Reference proteome</keyword>
<dbReference type="CDD" id="cd02440">
    <property type="entry name" value="AdoMet_MTases"/>
    <property type="match status" value="1"/>
</dbReference>
<feature type="domain" description="Methyltransferase type 11" evidence="2">
    <location>
        <begin position="109"/>
        <end position="157"/>
    </location>
</feature>
<accession>A0A328ZCJ1</accession>
<name>A0A328ZCJ1_9BURK</name>
<evidence type="ECO:0000256" key="1">
    <source>
        <dbReference type="SAM" id="MobiDB-lite"/>
    </source>
</evidence>
<feature type="region of interest" description="Disordered" evidence="1">
    <location>
        <begin position="80"/>
        <end position="100"/>
    </location>
</feature>
<reference evidence="3 4" key="1">
    <citation type="submission" date="2018-06" db="EMBL/GenBank/DDBJ databases">
        <title>Genomic Encyclopedia of Archaeal and Bacterial Type Strains, Phase II (KMG-II): from individual species to whole genera.</title>
        <authorList>
            <person name="Goeker M."/>
        </authorList>
    </citation>
    <scope>NUCLEOTIDE SEQUENCE [LARGE SCALE GENOMIC DNA]</scope>
    <source>
        <strain evidence="3 4">CFPB 3232</strain>
    </source>
</reference>
<dbReference type="GO" id="GO:0032259">
    <property type="term" value="P:methylation"/>
    <property type="evidence" value="ECO:0007669"/>
    <property type="project" value="UniProtKB-KW"/>
</dbReference>
<keyword evidence="3" id="KW-0489">Methyltransferase</keyword>
<dbReference type="Pfam" id="PF08241">
    <property type="entry name" value="Methyltransf_11"/>
    <property type="match status" value="1"/>
</dbReference>
<dbReference type="OrthoDB" id="6191410at2"/>
<evidence type="ECO:0000313" key="4">
    <source>
        <dbReference type="Proteomes" id="UP000248856"/>
    </source>
</evidence>
<dbReference type="GO" id="GO:0008757">
    <property type="term" value="F:S-adenosylmethionine-dependent methyltransferase activity"/>
    <property type="evidence" value="ECO:0007669"/>
    <property type="project" value="InterPro"/>
</dbReference>
<sequence>MGRRTERCEPIGLHHWFDSAPGRYLLAWEQERYDEMVADVFGYHALQLGMPGLQGLRANRMPYRWLALGAAEALLWSPVADDGPASPQDGSPAWGAPAGEARPPVRAALLADPVALPFPENSLDLVLLPHSLELSVDPHAALREVHRVLVPEGRVVVSGLNPASLWGLRQRRARLYQRLGAGGQLYLPDVGEFIGHWRLRDWLRLLNFEIETVSFGGYRPAVRSARWLQRYEWMDGLGARWWPILGAAYMVVAVKRVHGMRLLGPSWRAGKVPQGATATVSVAQRHGAAGRAPGARHG</sequence>
<dbReference type="InterPro" id="IPR013216">
    <property type="entry name" value="Methyltransf_11"/>
</dbReference>
<keyword evidence="3" id="KW-0808">Transferase</keyword>
<proteinExistence type="predicted"/>
<gene>
    <name evidence="3" type="ORF">AX018_101378</name>
</gene>
<dbReference type="SUPFAM" id="SSF53335">
    <property type="entry name" value="S-adenosyl-L-methionine-dependent methyltransferases"/>
    <property type="match status" value="1"/>
</dbReference>
<dbReference type="Gene3D" id="3.40.50.150">
    <property type="entry name" value="Vaccinia Virus protein VP39"/>
    <property type="match status" value="1"/>
</dbReference>
<dbReference type="Proteomes" id="UP000248856">
    <property type="component" value="Unassembled WGS sequence"/>
</dbReference>
<organism evidence="3 4">
    <name type="scientific">Paracidovorax anthurii</name>
    <dbReference type="NCBI Taxonomy" id="78229"/>
    <lineage>
        <taxon>Bacteria</taxon>
        <taxon>Pseudomonadati</taxon>
        <taxon>Pseudomonadota</taxon>
        <taxon>Betaproteobacteria</taxon>
        <taxon>Burkholderiales</taxon>
        <taxon>Comamonadaceae</taxon>
        <taxon>Paracidovorax</taxon>
    </lineage>
</organism>
<comment type="caution">
    <text evidence="3">The sequence shown here is derived from an EMBL/GenBank/DDBJ whole genome shotgun (WGS) entry which is preliminary data.</text>
</comment>
<evidence type="ECO:0000313" key="3">
    <source>
        <dbReference type="EMBL" id="RAR83930.1"/>
    </source>
</evidence>